<organism evidence="4 6">
    <name type="scientific">Streptococcus chenjunshii</name>
    <dbReference type="NCBI Taxonomy" id="2173853"/>
    <lineage>
        <taxon>Bacteria</taxon>
        <taxon>Bacillati</taxon>
        <taxon>Bacillota</taxon>
        <taxon>Bacilli</taxon>
        <taxon>Lactobacillales</taxon>
        <taxon>Streptococcaceae</taxon>
        <taxon>Streptococcus</taxon>
    </lineage>
</organism>
<dbReference type="Gene3D" id="3.40.50.360">
    <property type="match status" value="1"/>
</dbReference>
<evidence type="ECO:0000313" key="2">
    <source>
        <dbReference type="EMBL" id="AXQ78786.1"/>
    </source>
</evidence>
<reference evidence="2" key="4">
    <citation type="journal article" date="2019" name="Int. J. Syst. Evol. Microbiol.">
        <title>Streptococcus chenjunshii sp. nov. isolated from feces of Tibetan antelopes.</title>
        <authorList>
            <person name="Tian Z."/>
            <person name="Lu S."/>
            <person name="Jin D."/>
            <person name="Yang J."/>
            <person name="Pu J."/>
            <person name="Lai X.H."/>
            <person name="Bai X.N."/>
            <person name="Wu X.M."/>
            <person name="Li J."/>
            <person name="Wang S."/>
            <person name="Xu J."/>
        </authorList>
    </citation>
    <scope>NUCLEOTIDE SEQUENCE</scope>
    <source>
        <strain evidence="2">Z15</strain>
    </source>
</reference>
<evidence type="ECO:0000313" key="5">
    <source>
        <dbReference type="Proteomes" id="UP000246115"/>
    </source>
</evidence>
<dbReference type="GO" id="GO:0016651">
    <property type="term" value="F:oxidoreductase activity, acting on NAD(P)H"/>
    <property type="evidence" value="ECO:0007669"/>
    <property type="project" value="UniProtKB-ARBA"/>
</dbReference>
<evidence type="ECO:0000259" key="1">
    <source>
        <dbReference type="Pfam" id="PF12682"/>
    </source>
</evidence>
<accession>A0A346NCP1</accession>
<dbReference type="InterPro" id="IPR029039">
    <property type="entry name" value="Flavoprotein-like_sf"/>
</dbReference>
<dbReference type="AlphaFoldDB" id="A0A372KNW8"/>
<proteinExistence type="predicted"/>
<evidence type="ECO:0000313" key="6">
    <source>
        <dbReference type="Proteomes" id="UP000262901"/>
    </source>
</evidence>
<dbReference type="Proteomes" id="UP000246115">
    <property type="component" value="Chromosome"/>
</dbReference>
<evidence type="ECO:0000313" key="7">
    <source>
        <dbReference type="Proteomes" id="UP000264056"/>
    </source>
</evidence>
<dbReference type="SUPFAM" id="SSF52218">
    <property type="entry name" value="Flavoproteins"/>
    <property type="match status" value="1"/>
</dbReference>
<dbReference type="KEGG" id="schj:DDV21_006655"/>
<dbReference type="Pfam" id="PF12682">
    <property type="entry name" value="Flavodoxin_4"/>
    <property type="match status" value="1"/>
</dbReference>
<keyword evidence="7" id="KW-1185">Reference proteome</keyword>
<dbReference type="OrthoDB" id="9806505at2"/>
<reference evidence="4 6" key="2">
    <citation type="submission" date="2018-08" db="EMBL/GenBank/DDBJ databases">
        <title>Draft genome of Streptococcus sp. nov. Z1.</title>
        <authorList>
            <person name="Tian Z."/>
        </authorList>
    </citation>
    <scope>NUCLEOTIDE SEQUENCE [LARGE SCALE GENOMIC DNA]</scope>
    <source>
        <strain evidence="4">Z1</strain>
        <strain evidence="6">Z1(2018)</strain>
    </source>
</reference>
<evidence type="ECO:0000313" key="4">
    <source>
        <dbReference type="EMBL" id="RFU53666.1"/>
    </source>
</evidence>
<dbReference type="EMBL" id="QVQZ01000004">
    <property type="protein sequence ID" value="RFU53666.1"/>
    <property type="molecule type" value="Genomic_DNA"/>
</dbReference>
<dbReference type="Proteomes" id="UP000264056">
    <property type="component" value="Unassembled WGS sequence"/>
</dbReference>
<dbReference type="GO" id="GO:0010181">
    <property type="term" value="F:FMN binding"/>
    <property type="evidence" value="ECO:0007669"/>
    <property type="project" value="InterPro"/>
</dbReference>
<dbReference type="Proteomes" id="UP000262901">
    <property type="component" value="Unassembled WGS sequence"/>
</dbReference>
<evidence type="ECO:0000313" key="3">
    <source>
        <dbReference type="EMBL" id="RFU51547.1"/>
    </source>
</evidence>
<feature type="domain" description="Flavodoxin-like" evidence="1">
    <location>
        <begin position="5"/>
        <end position="150"/>
    </location>
</feature>
<dbReference type="RefSeq" id="WP_116877622.1">
    <property type="nucleotide sequence ID" value="NZ_CP031733.1"/>
</dbReference>
<reference evidence="5" key="3">
    <citation type="submission" date="2018-08" db="EMBL/GenBank/DDBJ databases">
        <title>Streptococcus chenjunshii sp. nov., isolated from stools sample of the Tibetan antelope in the Qinghai-Tibet plateau, China.</title>
        <authorList>
            <person name="Tian Z."/>
        </authorList>
    </citation>
    <scope>NUCLEOTIDE SEQUENCE [LARGE SCALE GENOMIC DNA]</scope>
    <source>
        <strain evidence="5">Z15</strain>
    </source>
</reference>
<gene>
    <name evidence="2" type="ORF">DDV21_006655</name>
    <name evidence="3" type="ORF">DDV22_02555</name>
    <name evidence="4" type="ORF">DDV23_02955</name>
</gene>
<name>A0A372KNW8_9STRE</name>
<dbReference type="PANTHER" id="PTHR39201:SF1">
    <property type="entry name" value="FLAVODOXIN-LIKE DOMAIN-CONTAINING PROTEIN"/>
    <property type="match status" value="1"/>
</dbReference>
<accession>A0A372KNW8</accession>
<dbReference type="PANTHER" id="PTHR39201">
    <property type="entry name" value="EXPORTED PROTEIN-RELATED"/>
    <property type="match status" value="1"/>
</dbReference>
<sequence>MSRTIILYFSNTNHTKKVAEEMAATLGADLFRILPEIPYSAADLDWNNPSSRANQEQNDPQIRPAYQGSLPDIDSYDTIIIGHPIWWGTPPQLILSVLEDLPLTGKTVLPFATSGGSGYNQSQMVMSELAGSSVKNGRVLSSPATVKSWLQSNALL</sequence>
<protein>
    <submittedName>
        <fullName evidence="4">Flavodoxin</fullName>
    </submittedName>
</protein>
<dbReference type="InterPro" id="IPR008254">
    <property type="entry name" value="Flavodoxin/NO_synth"/>
</dbReference>
<reference evidence="3 7" key="1">
    <citation type="submission" date="2018-08" db="EMBL/GenBank/DDBJ databases">
        <title>Draft genome of Streptococcus sp .nov. Z2.</title>
        <authorList>
            <person name="Tian Z."/>
        </authorList>
    </citation>
    <scope>NUCLEOTIDE SEQUENCE [LARGE SCALE GENOMIC DNA]</scope>
    <source>
        <strain evidence="3 7">Z2</strain>
    </source>
</reference>
<dbReference type="EMBL" id="QVQY01000004">
    <property type="protein sequence ID" value="RFU51547.1"/>
    <property type="molecule type" value="Genomic_DNA"/>
</dbReference>
<dbReference type="EMBL" id="CP031733">
    <property type="protein sequence ID" value="AXQ78786.1"/>
    <property type="molecule type" value="Genomic_DNA"/>
</dbReference>